<dbReference type="Pfam" id="PF05013">
    <property type="entry name" value="FGase"/>
    <property type="match status" value="1"/>
</dbReference>
<dbReference type="RefSeq" id="WP_095607118.1">
    <property type="nucleotide sequence ID" value="NZ_NSKE01000008.1"/>
</dbReference>
<keyword evidence="2" id="KW-1185">Reference proteome</keyword>
<evidence type="ECO:0000313" key="1">
    <source>
        <dbReference type="EMBL" id="PAU93507.1"/>
    </source>
</evidence>
<dbReference type="InterPro" id="IPR007709">
    <property type="entry name" value="N-FG_amidohydro"/>
</dbReference>
<evidence type="ECO:0000313" key="2">
    <source>
        <dbReference type="Proteomes" id="UP000218831"/>
    </source>
</evidence>
<comment type="caution">
    <text evidence="1">The sequence shown here is derived from an EMBL/GenBank/DDBJ whole genome shotgun (WGS) entry which is preliminary data.</text>
</comment>
<keyword evidence="1" id="KW-0378">Hydrolase</keyword>
<dbReference type="GO" id="GO:0016787">
    <property type="term" value="F:hydrolase activity"/>
    <property type="evidence" value="ECO:0007669"/>
    <property type="project" value="UniProtKB-KW"/>
</dbReference>
<name>A0A2A2G9I6_9BACT</name>
<reference evidence="1 2" key="1">
    <citation type="submission" date="2017-08" db="EMBL/GenBank/DDBJ databases">
        <title>Aliifodinibius alkalisoli sp. nov., isolated from saline alkaline soil.</title>
        <authorList>
            <person name="Liu D."/>
            <person name="Zhang G."/>
        </authorList>
    </citation>
    <scope>NUCLEOTIDE SEQUENCE [LARGE SCALE GENOMIC DNA]</scope>
    <source>
        <strain evidence="1 2">WN023</strain>
    </source>
</reference>
<gene>
    <name evidence="1" type="ORF">CK503_12305</name>
</gene>
<dbReference type="Proteomes" id="UP000218831">
    <property type="component" value="Unassembled WGS sequence"/>
</dbReference>
<accession>A0A2A2G9I6</accession>
<dbReference type="SUPFAM" id="SSF53187">
    <property type="entry name" value="Zn-dependent exopeptidases"/>
    <property type="match status" value="1"/>
</dbReference>
<proteinExistence type="predicted"/>
<sequence length="237" mass="27967">MGAQLIITCEHAGNEVPEEFRHLFDHGSEILKTHRGIDIGALELTNTISAMLEKEPYLNTVTRLLVDLNRSTQSPNLFSEFTREQPLHVREKIFKEYYQPHRKKIKEKIDQVIINGEQAIHVGIHTFTPVWENEEREVDVGFLFDPRNKAEQHFCYLWRTELSKRSAELRLKMNEPYRGTMDGFTTYLRRQYSDNNYLGLEIEVNQRFSKSSLEEEWQQLQEYIGESLQATVRIFNS</sequence>
<dbReference type="OrthoDB" id="9815326at2"/>
<organism evidence="1 2">
    <name type="scientific">Fodinibius salipaludis</name>
    <dbReference type="NCBI Taxonomy" id="2032627"/>
    <lineage>
        <taxon>Bacteria</taxon>
        <taxon>Pseudomonadati</taxon>
        <taxon>Balneolota</taxon>
        <taxon>Balneolia</taxon>
        <taxon>Balneolales</taxon>
        <taxon>Balneolaceae</taxon>
        <taxon>Fodinibius</taxon>
    </lineage>
</organism>
<dbReference type="EMBL" id="NSKE01000008">
    <property type="protein sequence ID" value="PAU93507.1"/>
    <property type="molecule type" value="Genomic_DNA"/>
</dbReference>
<protein>
    <submittedName>
        <fullName evidence="1">N-formylglutamate amidohydrolase</fullName>
    </submittedName>
</protein>
<dbReference type="AlphaFoldDB" id="A0A2A2G9I6"/>
<dbReference type="Gene3D" id="3.40.630.40">
    <property type="entry name" value="Zn-dependent exopeptidases"/>
    <property type="match status" value="1"/>
</dbReference>